<organism evidence="1 2">
    <name type="scientific">Engystomops pustulosus</name>
    <name type="common">Tungara frog</name>
    <name type="synonym">Physalaemus pustulosus</name>
    <dbReference type="NCBI Taxonomy" id="76066"/>
    <lineage>
        <taxon>Eukaryota</taxon>
        <taxon>Metazoa</taxon>
        <taxon>Chordata</taxon>
        <taxon>Craniata</taxon>
        <taxon>Vertebrata</taxon>
        <taxon>Euteleostomi</taxon>
        <taxon>Amphibia</taxon>
        <taxon>Batrachia</taxon>
        <taxon>Anura</taxon>
        <taxon>Neobatrachia</taxon>
        <taxon>Hyloidea</taxon>
        <taxon>Leptodactylidae</taxon>
        <taxon>Leiuperinae</taxon>
        <taxon>Engystomops</taxon>
    </lineage>
</organism>
<proteinExistence type="predicted"/>
<sequence>MWHQHNQNAISLGAYCSQTEVMMNFPNAEFQFKSHKVSQNINFLFLLLIRLVMCNSSLYCNKPSSLSVDVMSILEFPFPSSPSWTYRLSRLVNFTLFPFLPNQKKGKTVPLVRPTFVNV</sequence>
<gene>
    <name evidence="1" type="ORF">GDO81_027823</name>
</gene>
<protein>
    <submittedName>
        <fullName evidence="1">Uncharacterized protein</fullName>
    </submittedName>
</protein>
<dbReference type="Proteomes" id="UP000824782">
    <property type="component" value="Unassembled WGS sequence"/>
</dbReference>
<dbReference type="EMBL" id="WNYA01058038">
    <property type="protein sequence ID" value="KAG8535764.1"/>
    <property type="molecule type" value="Genomic_DNA"/>
</dbReference>
<keyword evidence="2" id="KW-1185">Reference proteome</keyword>
<accession>A0AAV6YDZ5</accession>
<dbReference type="AlphaFoldDB" id="A0AAV6YDZ5"/>
<comment type="caution">
    <text evidence="1">The sequence shown here is derived from an EMBL/GenBank/DDBJ whole genome shotgun (WGS) entry which is preliminary data.</text>
</comment>
<evidence type="ECO:0000313" key="1">
    <source>
        <dbReference type="EMBL" id="KAG8535764.1"/>
    </source>
</evidence>
<name>A0AAV6YDZ5_ENGPU</name>
<evidence type="ECO:0000313" key="2">
    <source>
        <dbReference type="Proteomes" id="UP000824782"/>
    </source>
</evidence>
<reference evidence="1" key="1">
    <citation type="thesis" date="2020" institute="ProQuest LLC" country="789 East Eisenhower Parkway, Ann Arbor, MI, USA">
        <title>Comparative Genomics and Chromosome Evolution.</title>
        <authorList>
            <person name="Mudd A.B."/>
        </authorList>
    </citation>
    <scope>NUCLEOTIDE SEQUENCE</scope>
    <source>
        <strain evidence="1">237g6f4</strain>
        <tissue evidence="1">Blood</tissue>
    </source>
</reference>